<gene>
    <name evidence="1" type="ORF">AGERDE_LOCUS5561</name>
</gene>
<proteinExistence type="predicted"/>
<protein>
    <submittedName>
        <fullName evidence="1">2579_t:CDS:1</fullName>
    </submittedName>
</protein>
<comment type="caution">
    <text evidence="1">The sequence shown here is derived from an EMBL/GenBank/DDBJ whole genome shotgun (WGS) entry which is preliminary data.</text>
</comment>
<feature type="non-terminal residue" evidence="1">
    <location>
        <position position="1"/>
    </location>
</feature>
<organism evidence="1 2">
    <name type="scientific">Ambispora gerdemannii</name>
    <dbReference type="NCBI Taxonomy" id="144530"/>
    <lineage>
        <taxon>Eukaryota</taxon>
        <taxon>Fungi</taxon>
        <taxon>Fungi incertae sedis</taxon>
        <taxon>Mucoromycota</taxon>
        <taxon>Glomeromycotina</taxon>
        <taxon>Glomeromycetes</taxon>
        <taxon>Archaeosporales</taxon>
        <taxon>Ambisporaceae</taxon>
        <taxon>Ambispora</taxon>
    </lineage>
</organism>
<dbReference type="AlphaFoldDB" id="A0A9N9AEW7"/>
<name>A0A9N9AEW7_9GLOM</name>
<dbReference type="EMBL" id="CAJVPL010000764">
    <property type="protein sequence ID" value="CAG8527808.1"/>
    <property type="molecule type" value="Genomic_DNA"/>
</dbReference>
<evidence type="ECO:0000313" key="1">
    <source>
        <dbReference type="EMBL" id="CAG8527808.1"/>
    </source>
</evidence>
<sequence>EPSVPKKVDRTEIGTVGQFWLGPSPILLADQRSIFQGSIQFLVVEYTS</sequence>
<reference evidence="1" key="1">
    <citation type="submission" date="2021-06" db="EMBL/GenBank/DDBJ databases">
        <authorList>
            <person name="Kallberg Y."/>
            <person name="Tangrot J."/>
            <person name="Rosling A."/>
        </authorList>
    </citation>
    <scope>NUCLEOTIDE SEQUENCE</scope>
    <source>
        <strain evidence="1">MT106</strain>
    </source>
</reference>
<accession>A0A9N9AEW7</accession>
<dbReference type="Proteomes" id="UP000789831">
    <property type="component" value="Unassembled WGS sequence"/>
</dbReference>
<keyword evidence="2" id="KW-1185">Reference proteome</keyword>
<evidence type="ECO:0000313" key="2">
    <source>
        <dbReference type="Proteomes" id="UP000789831"/>
    </source>
</evidence>